<dbReference type="EMBL" id="CP089983">
    <property type="protein sequence ID" value="WXB01661.1"/>
    <property type="molecule type" value="Genomic_DNA"/>
</dbReference>
<dbReference type="Proteomes" id="UP001374803">
    <property type="component" value="Chromosome"/>
</dbReference>
<keyword evidence="1" id="KW-0812">Transmembrane</keyword>
<keyword evidence="1" id="KW-1133">Transmembrane helix</keyword>
<name>A0ABZ2KXC2_9BACT</name>
<feature type="transmembrane region" description="Helical" evidence="1">
    <location>
        <begin position="6"/>
        <end position="29"/>
    </location>
</feature>
<gene>
    <name evidence="2" type="ORF">LVJ94_32680</name>
</gene>
<keyword evidence="1" id="KW-0472">Membrane</keyword>
<organism evidence="2 3">
    <name type="scientific">Pendulispora rubella</name>
    <dbReference type="NCBI Taxonomy" id="2741070"/>
    <lineage>
        <taxon>Bacteria</taxon>
        <taxon>Pseudomonadati</taxon>
        <taxon>Myxococcota</taxon>
        <taxon>Myxococcia</taxon>
        <taxon>Myxococcales</taxon>
        <taxon>Sorangiineae</taxon>
        <taxon>Pendulisporaceae</taxon>
        <taxon>Pendulispora</taxon>
    </lineage>
</organism>
<reference evidence="2" key="1">
    <citation type="submission" date="2021-12" db="EMBL/GenBank/DDBJ databases">
        <title>Discovery of the Pendulisporaceae a myxobacterial family with distinct sporulation behavior and unique specialized metabolism.</title>
        <authorList>
            <person name="Garcia R."/>
            <person name="Popoff A."/>
            <person name="Bader C.D."/>
            <person name="Loehr J."/>
            <person name="Walesch S."/>
            <person name="Walt C."/>
            <person name="Boldt J."/>
            <person name="Bunk B."/>
            <person name="Haeckl F.J.F.P.J."/>
            <person name="Gunesch A.P."/>
            <person name="Birkelbach J."/>
            <person name="Nuebel U."/>
            <person name="Pietschmann T."/>
            <person name="Bach T."/>
            <person name="Mueller R."/>
        </authorList>
    </citation>
    <scope>NUCLEOTIDE SEQUENCE</scope>
    <source>
        <strain evidence="2">MSr11367</strain>
    </source>
</reference>
<evidence type="ECO:0000313" key="3">
    <source>
        <dbReference type="Proteomes" id="UP001374803"/>
    </source>
</evidence>
<keyword evidence="3" id="KW-1185">Reference proteome</keyword>
<protein>
    <recommendedName>
        <fullName evidence="4">DUF2269 family protein</fullName>
    </recommendedName>
</protein>
<dbReference type="RefSeq" id="WP_394831277.1">
    <property type="nucleotide sequence ID" value="NZ_CP089929.1"/>
</dbReference>
<proteinExistence type="predicted"/>
<evidence type="ECO:0008006" key="4">
    <source>
        <dbReference type="Google" id="ProtNLM"/>
    </source>
</evidence>
<sequence length="137" mass="14743">MMLYRLALSIHVVTAILGLGRVVAIAVIASRDEPAGAGTWNTLQQLVKGLTWSLPIMLLSGALLEYASGGAYHGAWWFRLSVLALFVLGALSGAMRRALRKRESTGDERTLGLVARHARIMCAVTAAAAVLMEVKPW</sequence>
<feature type="transmembrane region" description="Helical" evidence="1">
    <location>
        <begin position="75"/>
        <end position="94"/>
    </location>
</feature>
<evidence type="ECO:0000313" key="2">
    <source>
        <dbReference type="EMBL" id="WXB01661.1"/>
    </source>
</evidence>
<accession>A0ABZ2KXC2</accession>
<evidence type="ECO:0000256" key="1">
    <source>
        <dbReference type="SAM" id="Phobius"/>
    </source>
</evidence>